<gene>
    <name evidence="2" type="ORF">NDI38_19825</name>
</gene>
<evidence type="ECO:0000313" key="3">
    <source>
        <dbReference type="Proteomes" id="UP001476950"/>
    </source>
</evidence>
<keyword evidence="1" id="KW-1133">Transmembrane helix</keyword>
<evidence type="ECO:0000313" key="2">
    <source>
        <dbReference type="EMBL" id="MEP1060686.1"/>
    </source>
</evidence>
<comment type="caution">
    <text evidence="2">The sequence shown here is derived from an EMBL/GenBank/DDBJ whole genome shotgun (WGS) entry which is preliminary data.</text>
</comment>
<proteinExistence type="predicted"/>
<dbReference type="Proteomes" id="UP001476950">
    <property type="component" value="Unassembled WGS sequence"/>
</dbReference>
<protein>
    <submittedName>
        <fullName evidence="2">Uncharacterized protein</fullName>
    </submittedName>
</protein>
<name>A0ABV0KN69_9CYAN</name>
<organism evidence="2 3">
    <name type="scientific">Stenomitos frigidus AS-A4</name>
    <dbReference type="NCBI Taxonomy" id="2933935"/>
    <lineage>
        <taxon>Bacteria</taxon>
        <taxon>Bacillati</taxon>
        <taxon>Cyanobacteriota</taxon>
        <taxon>Cyanophyceae</taxon>
        <taxon>Leptolyngbyales</taxon>
        <taxon>Leptolyngbyaceae</taxon>
        <taxon>Stenomitos</taxon>
    </lineage>
</organism>
<keyword evidence="1" id="KW-0812">Transmembrane</keyword>
<accession>A0ABV0KN69</accession>
<dbReference type="EMBL" id="JAMPLM010000021">
    <property type="protein sequence ID" value="MEP1060686.1"/>
    <property type="molecule type" value="Genomic_DNA"/>
</dbReference>
<feature type="transmembrane region" description="Helical" evidence="1">
    <location>
        <begin position="50"/>
        <end position="71"/>
    </location>
</feature>
<evidence type="ECO:0000256" key="1">
    <source>
        <dbReference type="SAM" id="Phobius"/>
    </source>
</evidence>
<keyword evidence="3" id="KW-1185">Reference proteome</keyword>
<sequence length="124" mass="12982">MTFLGASFFIISLIAFFPFLTLKFWGTYALLAIVSASIMAVLMKEQNPQVSSISFLSALFITFGVIAVASVDRLQLLLHKLGYRATVDYSNATVGYSDGSPNFGTDGGWGGGGCGSDSGGGDCS</sequence>
<keyword evidence="1" id="KW-0472">Membrane</keyword>
<reference evidence="2 3" key="1">
    <citation type="submission" date="2022-04" db="EMBL/GenBank/DDBJ databases">
        <title>Positive selection, recombination, and allopatry shape intraspecific diversity of widespread and dominant cyanobacteria.</title>
        <authorList>
            <person name="Wei J."/>
            <person name="Shu W."/>
            <person name="Hu C."/>
        </authorList>
    </citation>
    <scope>NUCLEOTIDE SEQUENCE [LARGE SCALE GENOMIC DNA]</scope>
    <source>
        <strain evidence="2 3">AS-A4</strain>
    </source>
</reference>